<gene>
    <name evidence="2" type="ORF">JKF63_07144</name>
</gene>
<accession>A0A836YHM9</accession>
<protein>
    <submittedName>
        <fullName evidence="2">Uncharacterized protein</fullName>
    </submittedName>
</protein>
<dbReference type="Proteomes" id="UP000674318">
    <property type="component" value="Chromosome 6"/>
</dbReference>
<feature type="region of interest" description="Disordered" evidence="1">
    <location>
        <begin position="99"/>
        <end position="119"/>
    </location>
</feature>
<name>A0A836YHM9_9TRYP</name>
<dbReference type="EMBL" id="JAFJZO010000006">
    <property type="protein sequence ID" value="KAG5511202.1"/>
    <property type="molecule type" value="Genomic_DNA"/>
</dbReference>
<evidence type="ECO:0000313" key="2">
    <source>
        <dbReference type="EMBL" id="KAG5511202.1"/>
    </source>
</evidence>
<dbReference type="KEGG" id="phet:94293162"/>
<keyword evidence="3" id="KW-1185">Reference proteome</keyword>
<evidence type="ECO:0000256" key="1">
    <source>
        <dbReference type="SAM" id="MobiDB-lite"/>
    </source>
</evidence>
<dbReference type="RefSeq" id="XP_067759523.1">
    <property type="nucleotide sequence ID" value="XM_067903085.1"/>
</dbReference>
<reference evidence="2 3" key="1">
    <citation type="submission" date="2021-02" db="EMBL/GenBank/DDBJ databases">
        <title>Porcisia hertigi Genome sequencing and assembly.</title>
        <authorList>
            <person name="Almutairi H."/>
            <person name="Gatherer D."/>
        </authorList>
    </citation>
    <scope>NUCLEOTIDE SEQUENCE [LARGE SCALE GENOMIC DNA]</scope>
    <source>
        <strain evidence="2 3">C119</strain>
    </source>
</reference>
<evidence type="ECO:0000313" key="3">
    <source>
        <dbReference type="Proteomes" id="UP000674318"/>
    </source>
</evidence>
<comment type="caution">
    <text evidence="2">The sequence shown here is derived from an EMBL/GenBank/DDBJ whole genome shotgun (WGS) entry which is preliminary data.</text>
</comment>
<feature type="compositionally biased region" description="Polar residues" evidence="1">
    <location>
        <begin position="110"/>
        <end position="119"/>
    </location>
</feature>
<dbReference type="GeneID" id="94293162"/>
<dbReference type="AlphaFoldDB" id="A0A836YHM9"/>
<sequence length="838" mass="90627">MCLLQRLPEASPQPQVVVRATVPGVRDATVSSAQGQQRPTLQCQREDLQHRCLPARDMRAMIASGCGSSAVDDPSPPDFAQSPTAANVPGLWSCESSILPHWGEDDGSPSDGTYRSTTASSTITNGCAVSSRHGASVGSSDDIASLADLQRRVAAQVERRTSRPPAESNAVSINAARISSSSWTSSCGCPTSCTCRSDTPDDMAGVIPVDVHKRTSRASRVCVPSLPRIGRAAVRRGAYVDCEVMAAQDMSHCSDASSETGATPARWSSDEDGGDLCSSCRHRCRDDSTAFGGMDSEDDSLCSVCKSHARARAVHRRGTAAPFAHRNDPFSEAVRTDALCPEVPPLLHLSTQRASCTGQRGGLSDAAAVAHRERADRKFAYIQRAAAFVGGVDDHRRSACDDVVAPVRELERCTGSTQTEAAAEQEVTEVKDITAPHSGEVALPLLQGELASLEARTAAQQQAHIDAVTQQMRMYHEEAQQRTQELIDLQMQHRQQLEQQHLAQREEANAARHAGARVDCGTSPMETAFATEAVDSTQQGALSRVSPRHAVGTQHSDNTLELLTATRTEAASWMARLLLSMEAERRNAVLQDEAESREQLLHVIEESSRCQLLRCQAEVLYWRQECAAVAHRASFTLDVRELALRERLSRQELAEEAAATRRDIIGNLERQRFQAAEAAVHSQMNVLKAELDETRSKLVVVDAEHADTLEHARQLRLQLIHALRMPTVTLLDRSMASSEARGGDSSGGVASAYAYATATTETEDTHTLGARGYAGECDHGSSPNVLASSPTKPGTGLLARNTVWSGIHDGPNDLPVHRRFARAHQEALRVTRAQSRTV</sequence>
<organism evidence="2 3">
    <name type="scientific">Porcisia hertigi</name>
    <dbReference type="NCBI Taxonomy" id="2761500"/>
    <lineage>
        <taxon>Eukaryota</taxon>
        <taxon>Discoba</taxon>
        <taxon>Euglenozoa</taxon>
        <taxon>Kinetoplastea</taxon>
        <taxon>Metakinetoplastina</taxon>
        <taxon>Trypanosomatida</taxon>
        <taxon>Trypanosomatidae</taxon>
        <taxon>Leishmaniinae</taxon>
        <taxon>Porcisia</taxon>
    </lineage>
</organism>
<dbReference type="OrthoDB" id="267167at2759"/>
<proteinExistence type="predicted"/>